<evidence type="ECO:0000313" key="3">
    <source>
        <dbReference type="Proteomes" id="UP000606974"/>
    </source>
</evidence>
<dbReference type="Proteomes" id="UP000606974">
    <property type="component" value="Unassembled WGS sequence"/>
</dbReference>
<name>A0A8H7AA90_9EURO</name>
<gene>
    <name evidence="2" type="ORF">GJ744_003728</name>
</gene>
<dbReference type="EMBL" id="JAACFV010000178">
    <property type="protein sequence ID" value="KAF7503436.1"/>
    <property type="molecule type" value="Genomic_DNA"/>
</dbReference>
<feature type="region of interest" description="Disordered" evidence="1">
    <location>
        <begin position="37"/>
        <end position="67"/>
    </location>
</feature>
<reference evidence="2" key="1">
    <citation type="submission" date="2020-02" db="EMBL/GenBank/DDBJ databases">
        <authorList>
            <person name="Palmer J.M."/>
        </authorList>
    </citation>
    <scope>NUCLEOTIDE SEQUENCE</scope>
    <source>
        <strain evidence="2">EPUS1.4</strain>
        <tissue evidence="2">Thallus</tissue>
    </source>
</reference>
<dbReference type="AlphaFoldDB" id="A0A8H7AA90"/>
<proteinExistence type="predicted"/>
<comment type="caution">
    <text evidence="2">The sequence shown here is derived from an EMBL/GenBank/DDBJ whole genome shotgun (WGS) entry which is preliminary data.</text>
</comment>
<evidence type="ECO:0000256" key="1">
    <source>
        <dbReference type="SAM" id="MobiDB-lite"/>
    </source>
</evidence>
<accession>A0A8H7AA90</accession>
<protein>
    <submittedName>
        <fullName evidence="2">Uncharacterized protein</fullName>
    </submittedName>
</protein>
<keyword evidence="3" id="KW-1185">Reference proteome</keyword>
<feature type="compositionally biased region" description="Basic and acidic residues" evidence="1">
    <location>
        <begin position="48"/>
        <end position="67"/>
    </location>
</feature>
<organism evidence="2 3">
    <name type="scientific">Endocarpon pusillum</name>
    <dbReference type="NCBI Taxonomy" id="364733"/>
    <lineage>
        <taxon>Eukaryota</taxon>
        <taxon>Fungi</taxon>
        <taxon>Dikarya</taxon>
        <taxon>Ascomycota</taxon>
        <taxon>Pezizomycotina</taxon>
        <taxon>Eurotiomycetes</taxon>
        <taxon>Chaetothyriomycetidae</taxon>
        <taxon>Verrucariales</taxon>
        <taxon>Verrucariaceae</taxon>
        <taxon>Endocarpon</taxon>
    </lineage>
</organism>
<evidence type="ECO:0000313" key="2">
    <source>
        <dbReference type="EMBL" id="KAF7503436.1"/>
    </source>
</evidence>
<sequence>MHGLTQLAIANASRNRDLARWLWGSACASSRLLGSTTPSLPSCGGTDSPEHAPHFSHGRRADVEKRA</sequence>